<accession>A0A9J6G4C9</accession>
<dbReference type="OrthoDB" id="278430at2759"/>
<sequence>MRIGARAEHGHEVRMGVLSALPCLEKERGLEQANSRSPGNRNHISFCGQGDARSCPPWLLVTEAAWILTAGNLWPSLKQPVRLSKQREVLAEAAAAAAEEQAPQQVPVTIRLELGTEEEAPEAPSRSSAQRLKVLVRSHALRDDASPPLDLSPEAAAASPQMLSVQGPASCKALPGSKPARLSKQGTSSSQGSLEGSSPSLSRDSSTETYTDSTGVDLEQFIVDTLHKNHKDRVMMLKIEQDLLSLVKDNKRQSFKFAQMSSYHRMLVHRVAAYFGLDHNVDQAGTAVIVSKTRNTRLPDVRFKDQIRDDLLSEEPKKLILKRDSASFEDGKEASPFP</sequence>
<dbReference type="EMBL" id="JABSTR010000004">
    <property type="protein sequence ID" value="KAH9369284.1"/>
    <property type="molecule type" value="Genomic_DNA"/>
</dbReference>
<dbReference type="PANTHER" id="PTHR15672:SF8">
    <property type="entry name" value="PROTEIN ENCORE"/>
    <property type="match status" value="1"/>
</dbReference>
<evidence type="ECO:0000256" key="1">
    <source>
        <dbReference type="ARBA" id="ARBA00022553"/>
    </source>
</evidence>
<feature type="domain" description="R3H" evidence="3">
    <location>
        <begin position="233"/>
        <end position="296"/>
    </location>
</feature>
<dbReference type="VEuPathDB" id="VectorBase:HLOH_054343"/>
<dbReference type="InterPro" id="IPR036867">
    <property type="entry name" value="R3H_dom_sf"/>
</dbReference>
<evidence type="ECO:0000313" key="5">
    <source>
        <dbReference type="Proteomes" id="UP000821853"/>
    </source>
</evidence>
<evidence type="ECO:0000313" key="4">
    <source>
        <dbReference type="EMBL" id="KAH9369284.1"/>
    </source>
</evidence>
<dbReference type="AlphaFoldDB" id="A0A9J6G4C9"/>
<name>A0A9J6G4C9_HAELO</name>
<feature type="compositionally biased region" description="Low complexity" evidence="2">
    <location>
        <begin position="188"/>
        <end position="204"/>
    </location>
</feature>
<gene>
    <name evidence="4" type="ORF">HPB48_012360</name>
</gene>
<dbReference type="Gene3D" id="3.30.1370.50">
    <property type="entry name" value="R3H-like domain"/>
    <property type="match status" value="1"/>
</dbReference>
<comment type="caution">
    <text evidence="4">The sequence shown here is derived from an EMBL/GenBank/DDBJ whole genome shotgun (WGS) entry which is preliminary data.</text>
</comment>
<feature type="region of interest" description="Disordered" evidence="2">
    <location>
        <begin position="143"/>
        <end position="212"/>
    </location>
</feature>
<dbReference type="SMART" id="SM00393">
    <property type="entry name" value="R3H"/>
    <property type="match status" value="1"/>
</dbReference>
<dbReference type="SUPFAM" id="SSF82708">
    <property type="entry name" value="R3H domain"/>
    <property type="match status" value="1"/>
</dbReference>
<evidence type="ECO:0000259" key="3">
    <source>
        <dbReference type="PROSITE" id="PS51061"/>
    </source>
</evidence>
<dbReference type="PROSITE" id="PS51061">
    <property type="entry name" value="R3H"/>
    <property type="match status" value="1"/>
</dbReference>
<dbReference type="Pfam" id="PF01424">
    <property type="entry name" value="R3H"/>
    <property type="match status" value="1"/>
</dbReference>
<reference evidence="4 5" key="1">
    <citation type="journal article" date="2020" name="Cell">
        <title>Large-Scale Comparative Analyses of Tick Genomes Elucidate Their Genetic Diversity and Vector Capacities.</title>
        <authorList>
            <consortium name="Tick Genome and Microbiome Consortium (TIGMIC)"/>
            <person name="Jia N."/>
            <person name="Wang J."/>
            <person name="Shi W."/>
            <person name="Du L."/>
            <person name="Sun Y."/>
            <person name="Zhan W."/>
            <person name="Jiang J.F."/>
            <person name="Wang Q."/>
            <person name="Zhang B."/>
            <person name="Ji P."/>
            <person name="Bell-Sakyi L."/>
            <person name="Cui X.M."/>
            <person name="Yuan T.T."/>
            <person name="Jiang B.G."/>
            <person name="Yang W.F."/>
            <person name="Lam T.T."/>
            <person name="Chang Q.C."/>
            <person name="Ding S.J."/>
            <person name="Wang X.J."/>
            <person name="Zhu J.G."/>
            <person name="Ruan X.D."/>
            <person name="Zhao L."/>
            <person name="Wei J.T."/>
            <person name="Ye R.Z."/>
            <person name="Que T.C."/>
            <person name="Du C.H."/>
            <person name="Zhou Y.H."/>
            <person name="Cheng J.X."/>
            <person name="Dai P.F."/>
            <person name="Guo W.B."/>
            <person name="Han X.H."/>
            <person name="Huang E.J."/>
            <person name="Li L.F."/>
            <person name="Wei W."/>
            <person name="Gao Y.C."/>
            <person name="Liu J.Z."/>
            <person name="Shao H.Z."/>
            <person name="Wang X."/>
            <person name="Wang C.C."/>
            <person name="Yang T.C."/>
            <person name="Huo Q.B."/>
            <person name="Li W."/>
            <person name="Chen H.Y."/>
            <person name="Chen S.E."/>
            <person name="Zhou L.G."/>
            <person name="Ni X.B."/>
            <person name="Tian J.H."/>
            <person name="Sheng Y."/>
            <person name="Liu T."/>
            <person name="Pan Y.S."/>
            <person name="Xia L.Y."/>
            <person name="Li J."/>
            <person name="Zhao F."/>
            <person name="Cao W.C."/>
        </authorList>
    </citation>
    <scope>NUCLEOTIDE SEQUENCE [LARGE SCALE GENOMIC DNA]</scope>
    <source>
        <strain evidence="4">HaeL-2018</strain>
    </source>
</reference>
<dbReference type="GO" id="GO:0003676">
    <property type="term" value="F:nucleic acid binding"/>
    <property type="evidence" value="ECO:0007669"/>
    <property type="project" value="UniProtKB-UniRule"/>
</dbReference>
<keyword evidence="1" id="KW-0597">Phosphoprotein</keyword>
<organism evidence="4 5">
    <name type="scientific">Haemaphysalis longicornis</name>
    <name type="common">Bush tick</name>
    <dbReference type="NCBI Taxonomy" id="44386"/>
    <lineage>
        <taxon>Eukaryota</taxon>
        <taxon>Metazoa</taxon>
        <taxon>Ecdysozoa</taxon>
        <taxon>Arthropoda</taxon>
        <taxon>Chelicerata</taxon>
        <taxon>Arachnida</taxon>
        <taxon>Acari</taxon>
        <taxon>Parasitiformes</taxon>
        <taxon>Ixodida</taxon>
        <taxon>Ixodoidea</taxon>
        <taxon>Ixodidae</taxon>
        <taxon>Haemaphysalinae</taxon>
        <taxon>Haemaphysalis</taxon>
    </lineage>
</organism>
<dbReference type="Proteomes" id="UP000821853">
    <property type="component" value="Chromosome 2"/>
</dbReference>
<dbReference type="InterPro" id="IPR051937">
    <property type="entry name" value="R3H_domain_containing"/>
</dbReference>
<proteinExistence type="predicted"/>
<evidence type="ECO:0000256" key="2">
    <source>
        <dbReference type="SAM" id="MobiDB-lite"/>
    </source>
</evidence>
<dbReference type="PANTHER" id="PTHR15672">
    <property type="entry name" value="CAMP-REGULATED PHOSPHOPROTEIN 21 RELATED R3H DOMAIN CONTAINING PROTEIN"/>
    <property type="match status" value="1"/>
</dbReference>
<dbReference type="InterPro" id="IPR001374">
    <property type="entry name" value="R3H_dom"/>
</dbReference>
<keyword evidence="5" id="KW-1185">Reference proteome</keyword>
<dbReference type="CDD" id="cd02642">
    <property type="entry name" value="R3H_encore_like"/>
    <property type="match status" value="1"/>
</dbReference>
<protein>
    <recommendedName>
        <fullName evidence="3">R3H domain-containing protein</fullName>
    </recommendedName>
</protein>